<dbReference type="AlphaFoldDB" id="A0AAV8WRB7"/>
<evidence type="ECO:0008006" key="3">
    <source>
        <dbReference type="Google" id="ProtNLM"/>
    </source>
</evidence>
<dbReference type="PANTHER" id="PTHR47481">
    <property type="match status" value="1"/>
</dbReference>
<evidence type="ECO:0000313" key="2">
    <source>
        <dbReference type="Proteomes" id="UP001162156"/>
    </source>
</evidence>
<dbReference type="EMBL" id="JANEYF010005147">
    <property type="protein sequence ID" value="KAJ8929053.1"/>
    <property type="molecule type" value="Genomic_DNA"/>
</dbReference>
<dbReference type="Pfam" id="PF14223">
    <property type="entry name" value="Retrotran_gag_2"/>
    <property type="match status" value="1"/>
</dbReference>
<reference evidence="1" key="1">
    <citation type="journal article" date="2023" name="Insect Mol. Biol.">
        <title>Genome sequencing provides insights into the evolution of gene families encoding plant cell wall-degrading enzymes in longhorned beetles.</title>
        <authorList>
            <person name="Shin N.R."/>
            <person name="Okamura Y."/>
            <person name="Kirsch R."/>
            <person name="Pauchet Y."/>
        </authorList>
    </citation>
    <scope>NUCLEOTIDE SEQUENCE</scope>
    <source>
        <strain evidence="1">RBIC_L_NR</strain>
    </source>
</reference>
<gene>
    <name evidence="1" type="ORF">NQ314_018299</name>
</gene>
<keyword evidence="2" id="KW-1185">Reference proteome</keyword>
<proteinExistence type="predicted"/>
<dbReference type="PANTHER" id="PTHR47481:SF31">
    <property type="entry name" value="OS01G0873500 PROTEIN"/>
    <property type="match status" value="1"/>
</dbReference>
<dbReference type="Proteomes" id="UP001162156">
    <property type="component" value="Unassembled WGS sequence"/>
</dbReference>
<organism evidence="1 2">
    <name type="scientific">Rhamnusium bicolor</name>
    <dbReference type="NCBI Taxonomy" id="1586634"/>
    <lineage>
        <taxon>Eukaryota</taxon>
        <taxon>Metazoa</taxon>
        <taxon>Ecdysozoa</taxon>
        <taxon>Arthropoda</taxon>
        <taxon>Hexapoda</taxon>
        <taxon>Insecta</taxon>
        <taxon>Pterygota</taxon>
        <taxon>Neoptera</taxon>
        <taxon>Endopterygota</taxon>
        <taxon>Coleoptera</taxon>
        <taxon>Polyphaga</taxon>
        <taxon>Cucujiformia</taxon>
        <taxon>Chrysomeloidea</taxon>
        <taxon>Cerambycidae</taxon>
        <taxon>Lepturinae</taxon>
        <taxon>Rhagiini</taxon>
        <taxon>Rhamnusium</taxon>
    </lineage>
</organism>
<protein>
    <recommendedName>
        <fullName evidence="3">Retrovirus-related Pol polyprotein from transposon TNT 1-94</fullName>
    </recommendedName>
</protein>
<name>A0AAV8WRB7_9CUCU</name>
<comment type="caution">
    <text evidence="1">The sequence shown here is derived from an EMBL/GenBank/DDBJ whole genome shotgun (WGS) entry which is preliminary data.</text>
</comment>
<evidence type="ECO:0000313" key="1">
    <source>
        <dbReference type="EMBL" id="KAJ8929053.1"/>
    </source>
</evidence>
<accession>A0AAV8WRB7</accession>
<sequence>MAKGGNGTKTDTDKISQARVKLILTIDSSLYFHIKETKTAGELWKKLKSLFADNGFVRRISLLRLFISTRLEDCQNMAAYVNQVVETSQRLQSTGFKIDDEWVGLLLLAGLSDKYLPMIMAIKHSGMQITTDVIKTKLLDIEFEADKKGNAFAGTSSNIENGKFPKKFSSNKRNGKLITLVITGSQTSRKKT</sequence>